<comment type="similarity">
    <text evidence="1 5">Belongs to the AB hydrolase superfamily.</text>
</comment>
<feature type="region of interest" description="Disordered" evidence="6">
    <location>
        <begin position="1"/>
        <end position="26"/>
    </location>
</feature>
<dbReference type="SUPFAM" id="SSF53474">
    <property type="entry name" value="alpha/beta-Hydrolases"/>
    <property type="match status" value="1"/>
</dbReference>
<dbReference type="PANTHER" id="PTHR14189">
    <property type="entry name" value="PROTEIN PHOSPHATASE METHYLESTERASE-1 RELATED"/>
    <property type="match status" value="1"/>
</dbReference>
<dbReference type="EC" id="3.1.1.-" evidence="5"/>
<dbReference type="Gene3D" id="3.40.50.1820">
    <property type="entry name" value="alpha/beta hydrolase"/>
    <property type="match status" value="1"/>
</dbReference>
<accession>A0A1I8IIP4</accession>
<evidence type="ECO:0000256" key="2">
    <source>
        <dbReference type="ARBA" id="ARBA00022487"/>
    </source>
</evidence>
<evidence type="ECO:0000256" key="4">
    <source>
        <dbReference type="ARBA" id="ARBA00049203"/>
    </source>
</evidence>
<proteinExistence type="inferred from homology"/>
<comment type="catalytic activity">
    <reaction evidence="4">
        <text>[phosphatase 2A protein]-C-terminal L-leucine methyl ester + H2O = [phosphatase 2A protein]-C-terminal L-leucine + methanol + H(+)</text>
        <dbReference type="Rhea" id="RHEA:48548"/>
        <dbReference type="Rhea" id="RHEA-COMP:12134"/>
        <dbReference type="Rhea" id="RHEA-COMP:12135"/>
        <dbReference type="ChEBI" id="CHEBI:15377"/>
        <dbReference type="ChEBI" id="CHEBI:15378"/>
        <dbReference type="ChEBI" id="CHEBI:17790"/>
        <dbReference type="ChEBI" id="CHEBI:90516"/>
        <dbReference type="ChEBI" id="CHEBI:90517"/>
        <dbReference type="EC" id="3.1.1.89"/>
    </reaction>
</comment>
<comment type="function">
    <text evidence="5">Demethylates proteins that have been reversibly carboxymethylated.</text>
</comment>
<sequence>ALRGLPNRAPLPPKAPSATSQHGVNPQCFDPLPWETYFDKRDFARVERTDCSGSFCYYVKETRPEDAANAAHNDMPASPGGISAPPVQSPPLVFLLHGGGFSGLSWAAMSASLVGKVVCRCVSFDIRGHGDKDDGRHNDMDFSLDALTNDAASVLNCLLESSDFSAHPRLVCMGGAIATHLAYSGLCPLPVCALVVIDVVEGSAMEALSSMRGYLASRPISRLLFSGAIGPAQCITLDSARVSFPGHLKLVNPSERQQQKQKDQEEPKQPPADNRPSYRSAQQVDPTQPYYTWRIDLSSTESHWSGWFHGMSRKFLEVPAAKMLLLAGVDRLDRELTVGQMQGKFQMQLLHRSGHAVHEDHPEHVAEVLASFLVRHKLARALADFHPAPPGC</sequence>
<evidence type="ECO:0000256" key="6">
    <source>
        <dbReference type="SAM" id="MobiDB-lite"/>
    </source>
</evidence>
<evidence type="ECO:0000259" key="7">
    <source>
        <dbReference type="Pfam" id="PF12697"/>
    </source>
</evidence>
<feature type="region of interest" description="Disordered" evidence="6">
    <location>
        <begin position="252"/>
        <end position="284"/>
    </location>
</feature>
<keyword evidence="8" id="KW-1185">Reference proteome</keyword>
<evidence type="ECO:0000256" key="1">
    <source>
        <dbReference type="ARBA" id="ARBA00008645"/>
    </source>
</evidence>
<dbReference type="InterPro" id="IPR016812">
    <property type="entry name" value="PPase_methylesterase_euk"/>
</dbReference>
<evidence type="ECO:0000256" key="3">
    <source>
        <dbReference type="ARBA" id="ARBA00022801"/>
    </source>
</evidence>
<keyword evidence="3 5" id="KW-0378">Hydrolase</keyword>
<evidence type="ECO:0000256" key="5">
    <source>
        <dbReference type="PIRNR" id="PIRNR022950"/>
    </source>
</evidence>
<feature type="compositionally biased region" description="Basic and acidic residues" evidence="6">
    <location>
        <begin position="257"/>
        <end position="268"/>
    </location>
</feature>
<dbReference type="AlphaFoldDB" id="A0A1I8IIP4"/>
<dbReference type="WBParaSite" id="maker-uti_cns_0012835-snap-gene-0.5-mRNA-1">
    <property type="protein sequence ID" value="maker-uti_cns_0012835-snap-gene-0.5-mRNA-1"/>
    <property type="gene ID" value="maker-uti_cns_0012835-snap-gene-0.5"/>
</dbReference>
<dbReference type="Proteomes" id="UP000095280">
    <property type="component" value="Unplaced"/>
</dbReference>
<dbReference type="Pfam" id="PF12697">
    <property type="entry name" value="Abhydrolase_6"/>
    <property type="match status" value="1"/>
</dbReference>
<dbReference type="GO" id="GO:0051723">
    <property type="term" value="F:protein methylesterase activity"/>
    <property type="evidence" value="ECO:0007669"/>
    <property type="project" value="UniProtKB-EC"/>
</dbReference>
<dbReference type="InterPro" id="IPR029058">
    <property type="entry name" value="AB_hydrolase_fold"/>
</dbReference>
<dbReference type="InterPro" id="IPR000073">
    <property type="entry name" value="AB_hydrolase_1"/>
</dbReference>
<evidence type="ECO:0000313" key="8">
    <source>
        <dbReference type="Proteomes" id="UP000095280"/>
    </source>
</evidence>
<keyword evidence="2 5" id="KW-0719">Serine esterase</keyword>
<evidence type="ECO:0000313" key="9">
    <source>
        <dbReference type="WBParaSite" id="maker-uti_cns_0012835-snap-gene-0.5-mRNA-1"/>
    </source>
</evidence>
<protein>
    <recommendedName>
        <fullName evidence="5">Protein phosphatase methylesterase 1</fullName>
        <shortName evidence="5">PME-1</shortName>
        <ecNumber evidence="5">3.1.1.-</ecNumber>
    </recommendedName>
</protein>
<dbReference type="PANTHER" id="PTHR14189:SF0">
    <property type="entry name" value="PROTEIN PHOSPHATASE METHYLESTERASE 1"/>
    <property type="match status" value="1"/>
</dbReference>
<name>A0A1I8IIP4_9PLAT</name>
<reference evidence="9" key="1">
    <citation type="submission" date="2016-11" db="UniProtKB">
        <authorList>
            <consortium name="WormBaseParasite"/>
        </authorList>
    </citation>
    <scope>IDENTIFICATION</scope>
</reference>
<organism evidence="8 9">
    <name type="scientific">Macrostomum lignano</name>
    <dbReference type="NCBI Taxonomy" id="282301"/>
    <lineage>
        <taxon>Eukaryota</taxon>
        <taxon>Metazoa</taxon>
        <taxon>Spiralia</taxon>
        <taxon>Lophotrochozoa</taxon>
        <taxon>Platyhelminthes</taxon>
        <taxon>Rhabditophora</taxon>
        <taxon>Macrostomorpha</taxon>
        <taxon>Macrostomida</taxon>
        <taxon>Macrostomidae</taxon>
        <taxon>Macrostomum</taxon>
    </lineage>
</organism>
<feature type="domain" description="AB hydrolase-1" evidence="7">
    <location>
        <begin position="93"/>
        <end position="367"/>
    </location>
</feature>
<dbReference type="PIRSF" id="PIRSF022950">
    <property type="entry name" value="PPase_methylesterase_euk"/>
    <property type="match status" value="1"/>
</dbReference>